<evidence type="ECO:0000313" key="2">
    <source>
        <dbReference type="Proteomes" id="UP001283361"/>
    </source>
</evidence>
<accession>A0AAE1CVT7</accession>
<proteinExistence type="predicted"/>
<name>A0AAE1CVT7_9GAST</name>
<dbReference type="AlphaFoldDB" id="A0AAE1CVT7"/>
<comment type="caution">
    <text evidence="1">The sequence shown here is derived from an EMBL/GenBank/DDBJ whole genome shotgun (WGS) entry which is preliminary data.</text>
</comment>
<gene>
    <name evidence="1" type="ORF">RRG08_041664</name>
</gene>
<dbReference type="EMBL" id="JAWDGP010006539">
    <property type="protein sequence ID" value="KAK3739343.1"/>
    <property type="molecule type" value="Genomic_DNA"/>
</dbReference>
<sequence length="165" mass="18110">MMKRSPNCTAHFLHRLTTMDTPTLINGHLSNHGLLQSTMSTSSYSDLLLCYKFNNVVQGNQRVSPQSSLSADMCLTESSCKFRDVSTIHTILEKIKTVVIVMPVGYSCINVAAVKSLSKTESENNVATSAETSQVVLISGAAQRRCSAFNSWSVHFFRALSMALK</sequence>
<protein>
    <submittedName>
        <fullName evidence="1">Uncharacterized protein</fullName>
    </submittedName>
</protein>
<keyword evidence="2" id="KW-1185">Reference proteome</keyword>
<evidence type="ECO:0000313" key="1">
    <source>
        <dbReference type="EMBL" id="KAK3739343.1"/>
    </source>
</evidence>
<organism evidence="1 2">
    <name type="scientific">Elysia crispata</name>
    <name type="common">lettuce slug</name>
    <dbReference type="NCBI Taxonomy" id="231223"/>
    <lineage>
        <taxon>Eukaryota</taxon>
        <taxon>Metazoa</taxon>
        <taxon>Spiralia</taxon>
        <taxon>Lophotrochozoa</taxon>
        <taxon>Mollusca</taxon>
        <taxon>Gastropoda</taxon>
        <taxon>Heterobranchia</taxon>
        <taxon>Euthyneura</taxon>
        <taxon>Panpulmonata</taxon>
        <taxon>Sacoglossa</taxon>
        <taxon>Placobranchoidea</taxon>
        <taxon>Plakobranchidae</taxon>
        <taxon>Elysia</taxon>
    </lineage>
</organism>
<reference evidence="1" key="1">
    <citation type="journal article" date="2023" name="G3 (Bethesda)">
        <title>A reference genome for the long-term kleptoplast-retaining sea slug Elysia crispata morphotype clarki.</title>
        <authorList>
            <person name="Eastman K.E."/>
            <person name="Pendleton A.L."/>
            <person name="Shaikh M.A."/>
            <person name="Suttiyut T."/>
            <person name="Ogas R."/>
            <person name="Tomko P."/>
            <person name="Gavelis G."/>
            <person name="Widhalm J.R."/>
            <person name="Wisecaver J.H."/>
        </authorList>
    </citation>
    <scope>NUCLEOTIDE SEQUENCE</scope>
    <source>
        <strain evidence="1">ECLA1</strain>
    </source>
</reference>
<dbReference type="Proteomes" id="UP001283361">
    <property type="component" value="Unassembled WGS sequence"/>
</dbReference>